<evidence type="ECO:0000256" key="1">
    <source>
        <dbReference type="ARBA" id="ARBA00022857"/>
    </source>
</evidence>
<protein>
    <recommendedName>
        <fullName evidence="4">NmrA-like domain-containing protein</fullName>
    </recommendedName>
</protein>
<comment type="caution">
    <text evidence="5">The sequence shown here is derived from an EMBL/GenBank/DDBJ whole genome shotgun (WGS) entry which is preliminary data.</text>
</comment>
<proteinExistence type="predicted"/>
<dbReference type="InterPro" id="IPR051609">
    <property type="entry name" value="NmrA/Isoflavone_reductase-like"/>
</dbReference>
<evidence type="ECO:0000256" key="3">
    <source>
        <dbReference type="SAM" id="MobiDB-lite"/>
    </source>
</evidence>
<keyword evidence="1" id="KW-0521">NADP</keyword>
<dbReference type="Proteomes" id="UP001148614">
    <property type="component" value="Unassembled WGS sequence"/>
</dbReference>
<dbReference type="PANTHER" id="PTHR47706:SF7">
    <property type="entry name" value="CIPA-LIKE, PUTATIVE (AFU_ORTHOLOGUE AFUA_1G01630)-RELATED"/>
    <property type="match status" value="1"/>
</dbReference>
<feature type="region of interest" description="Disordered" evidence="3">
    <location>
        <begin position="168"/>
        <end position="188"/>
    </location>
</feature>
<dbReference type="EMBL" id="JANPWZ010000760">
    <property type="protein sequence ID" value="KAJ3572480.1"/>
    <property type="molecule type" value="Genomic_DNA"/>
</dbReference>
<dbReference type="VEuPathDB" id="FungiDB:F4678DRAFT_482955"/>
<dbReference type="InterPro" id="IPR036291">
    <property type="entry name" value="NAD(P)-bd_dom_sf"/>
</dbReference>
<dbReference type="InterPro" id="IPR045312">
    <property type="entry name" value="PCBER-like"/>
</dbReference>
<evidence type="ECO:0000256" key="2">
    <source>
        <dbReference type="ARBA" id="ARBA00023002"/>
    </source>
</evidence>
<dbReference type="PANTHER" id="PTHR47706">
    <property type="entry name" value="NMRA-LIKE FAMILY PROTEIN"/>
    <property type="match status" value="1"/>
</dbReference>
<reference evidence="5" key="1">
    <citation type="submission" date="2022-07" db="EMBL/GenBank/DDBJ databases">
        <title>Genome Sequence of Xylaria arbuscula.</title>
        <authorList>
            <person name="Buettner E."/>
        </authorList>
    </citation>
    <scope>NUCLEOTIDE SEQUENCE</scope>
    <source>
        <strain evidence="5">VT107</strain>
    </source>
</reference>
<keyword evidence="2" id="KW-0560">Oxidoreductase</keyword>
<feature type="compositionally biased region" description="Low complexity" evidence="3">
    <location>
        <begin position="125"/>
        <end position="145"/>
    </location>
</feature>
<keyword evidence="6" id="KW-1185">Reference proteome</keyword>
<dbReference type="AlphaFoldDB" id="A0A9W8NEX2"/>
<feature type="domain" description="NmrA-like" evidence="4">
    <location>
        <begin position="347"/>
        <end position="477"/>
    </location>
</feature>
<dbReference type="InterPro" id="IPR008030">
    <property type="entry name" value="NmrA-like"/>
</dbReference>
<name>A0A9W8NEX2_9PEZI</name>
<evidence type="ECO:0000313" key="5">
    <source>
        <dbReference type="EMBL" id="KAJ3572480.1"/>
    </source>
</evidence>
<dbReference type="Pfam" id="PF05368">
    <property type="entry name" value="NmrA"/>
    <property type="match status" value="1"/>
</dbReference>
<dbReference type="GO" id="GO:0016491">
    <property type="term" value="F:oxidoreductase activity"/>
    <property type="evidence" value="ECO:0007669"/>
    <property type="project" value="UniProtKB-KW"/>
</dbReference>
<accession>A0A9W8NEX2</accession>
<feature type="compositionally biased region" description="Basic residues" evidence="3">
    <location>
        <begin position="84"/>
        <end position="100"/>
    </location>
</feature>
<dbReference type="Gene3D" id="3.90.25.10">
    <property type="entry name" value="UDP-galactose 4-epimerase, domain 1"/>
    <property type="match status" value="1"/>
</dbReference>
<sequence length="641" mass="70051">MHTKPLIHDEKERLPGSTGLHIDEMSELIFSFDDDIEMNTGHGKTRDGALLHTSPPMSSTFQSIPDRGHSPKMQYVPPGAHRPNTSKHQHISCKNQRRRMTASSSVTSSPFPPSLPDSREQSKTHQQQSSSLSHLQPSQPLSHSPTPASTTPRTKRFQSNMLSILSLLPPGRYLSPSPSVEDQQQLEDEGDMRECYLNAASPGSPVHVTTACDPLQSAPSASYSSSYSLVECSEDLKRPKRAKSDIDENHEPEAWNEDDQSIFSTLKVVSMPNTTNLPVSFSANANENAEETASLAHLALQNLSDVYNPDISIVEIPLIVLANISSQYQNFIEFHTIAMSPTKQIRNVALVGATGTVGAPILSALLAVGHNTTVLTRPGSAKDFPSAVTVHVGDYSDEEFVSSSLKGQDVLIITLAFTAYDAQTPLIKAAAKAGVPYVVPCEFGSDPTHPKLNAEIDLMNAKVPFRKLIEDLGVSSWIGVVNNPWVEFSLRLGLYGIDLKKKTAALYDDGNTKANFATLKWVGESLAAIFALPEEELSKYKNEFVYFSSFYASQRDFLASAMRATGTTEKDWTITNASTDKILEDARGADPSARMMLLFPLIFKEGYGGDYNAKSLDYGKLGLPAEDLDAVMKDLVQELDA</sequence>
<dbReference type="CDD" id="cd05259">
    <property type="entry name" value="PCBER_SDR_a"/>
    <property type="match status" value="1"/>
</dbReference>
<dbReference type="Gene3D" id="3.40.50.720">
    <property type="entry name" value="NAD(P)-binding Rossmann-like Domain"/>
    <property type="match status" value="1"/>
</dbReference>
<gene>
    <name evidence="5" type="ORF">NPX13_g5034</name>
</gene>
<evidence type="ECO:0000259" key="4">
    <source>
        <dbReference type="Pfam" id="PF05368"/>
    </source>
</evidence>
<dbReference type="SUPFAM" id="SSF51735">
    <property type="entry name" value="NAD(P)-binding Rossmann-fold domains"/>
    <property type="match status" value="1"/>
</dbReference>
<feature type="region of interest" description="Disordered" evidence="3">
    <location>
        <begin position="40"/>
        <end position="154"/>
    </location>
</feature>
<evidence type="ECO:0000313" key="6">
    <source>
        <dbReference type="Proteomes" id="UP001148614"/>
    </source>
</evidence>
<organism evidence="5 6">
    <name type="scientific">Xylaria arbuscula</name>
    <dbReference type="NCBI Taxonomy" id="114810"/>
    <lineage>
        <taxon>Eukaryota</taxon>
        <taxon>Fungi</taxon>
        <taxon>Dikarya</taxon>
        <taxon>Ascomycota</taxon>
        <taxon>Pezizomycotina</taxon>
        <taxon>Sordariomycetes</taxon>
        <taxon>Xylariomycetidae</taxon>
        <taxon>Xylariales</taxon>
        <taxon>Xylariaceae</taxon>
        <taxon>Xylaria</taxon>
    </lineage>
</organism>